<keyword evidence="8" id="KW-1185">Reference proteome</keyword>
<dbReference type="PROSITE" id="PS00518">
    <property type="entry name" value="ZF_RING_1"/>
    <property type="match status" value="1"/>
</dbReference>
<dbReference type="AlphaFoldDB" id="A0ABD3FYJ8"/>
<evidence type="ECO:0000313" key="8">
    <source>
        <dbReference type="Proteomes" id="UP001632037"/>
    </source>
</evidence>
<keyword evidence="3" id="KW-0862">Zinc</keyword>
<dbReference type="Proteomes" id="UP001632037">
    <property type="component" value="Unassembled WGS sequence"/>
</dbReference>
<proteinExistence type="predicted"/>
<dbReference type="InterPro" id="IPR051652">
    <property type="entry name" value="MDM2_MDM4_MUL1"/>
</dbReference>
<dbReference type="Gene3D" id="3.30.40.10">
    <property type="entry name" value="Zinc/RING finger domain, C3HC4 (zinc finger)"/>
    <property type="match status" value="1"/>
</dbReference>
<evidence type="ECO:0000256" key="5">
    <source>
        <dbReference type="SAM" id="MobiDB-lite"/>
    </source>
</evidence>
<dbReference type="PANTHER" id="PTHR12183:SF32">
    <property type="entry name" value="MITOCHONDRIAL E3 UBIQUITIN PROTEIN LIGASE 1"/>
    <property type="match status" value="1"/>
</dbReference>
<dbReference type="SUPFAM" id="SSF57850">
    <property type="entry name" value="RING/U-box"/>
    <property type="match status" value="1"/>
</dbReference>
<evidence type="ECO:0000256" key="1">
    <source>
        <dbReference type="ARBA" id="ARBA00022723"/>
    </source>
</evidence>
<dbReference type="SMART" id="SM00184">
    <property type="entry name" value="RING"/>
    <property type="match status" value="1"/>
</dbReference>
<evidence type="ECO:0000259" key="6">
    <source>
        <dbReference type="PROSITE" id="PS50089"/>
    </source>
</evidence>
<feature type="compositionally biased region" description="Polar residues" evidence="5">
    <location>
        <begin position="23"/>
        <end position="36"/>
    </location>
</feature>
<sequence length="270" mass="29530">MVNASPPADDGGSPTCSADVHSSPFSQDSGTHTDPTGGSPVRAEFRPEGEHLPILIEERVRGLLGEPLSDVDCASVQLTPQRPCRSGEIVAVTDSDGVLRYGKVREEPNGEEVKVQVSKACIKWYAVSQIYFFQAMGRNLAALNDGWAQDKELQDKGSILAEVNALLARLNVSLSTSYEELLAEIFQLQHRAALADEDHRAALKQLQQALREKRDAEKALTCVVCLVNAVDCVLIPCGHSYCSPCVDRLHRDLCPVCRHEIMDSAAFRFS</sequence>
<protein>
    <recommendedName>
        <fullName evidence="6">RING-type domain-containing protein</fullName>
    </recommendedName>
</protein>
<organism evidence="7 8">
    <name type="scientific">Phytophthora oleae</name>
    <dbReference type="NCBI Taxonomy" id="2107226"/>
    <lineage>
        <taxon>Eukaryota</taxon>
        <taxon>Sar</taxon>
        <taxon>Stramenopiles</taxon>
        <taxon>Oomycota</taxon>
        <taxon>Peronosporomycetes</taxon>
        <taxon>Peronosporales</taxon>
        <taxon>Peronosporaceae</taxon>
        <taxon>Phytophthora</taxon>
    </lineage>
</organism>
<accession>A0ABD3FYJ8</accession>
<evidence type="ECO:0000256" key="4">
    <source>
        <dbReference type="PROSITE-ProRule" id="PRU00175"/>
    </source>
</evidence>
<dbReference type="EMBL" id="JBIMZQ010000004">
    <property type="protein sequence ID" value="KAL3671863.1"/>
    <property type="molecule type" value="Genomic_DNA"/>
</dbReference>
<dbReference type="CDD" id="cd16449">
    <property type="entry name" value="RING-HC"/>
    <property type="match status" value="1"/>
</dbReference>
<dbReference type="Pfam" id="PF13920">
    <property type="entry name" value="zf-C3HC4_3"/>
    <property type="match status" value="1"/>
</dbReference>
<dbReference type="PANTHER" id="PTHR12183">
    <property type="entry name" value="MITOCHONDRIAL UBIQUITIN LIGASE ACTIVATOR OF NFKB 1"/>
    <property type="match status" value="1"/>
</dbReference>
<dbReference type="InterPro" id="IPR017907">
    <property type="entry name" value="Znf_RING_CS"/>
</dbReference>
<name>A0ABD3FYJ8_9STRA</name>
<feature type="domain" description="RING-type" evidence="6">
    <location>
        <begin position="222"/>
        <end position="258"/>
    </location>
</feature>
<dbReference type="InterPro" id="IPR001841">
    <property type="entry name" value="Znf_RING"/>
</dbReference>
<evidence type="ECO:0000256" key="3">
    <source>
        <dbReference type="ARBA" id="ARBA00022833"/>
    </source>
</evidence>
<feature type="region of interest" description="Disordered" evidence="5">
    <location>
        <begin position="1"/>
        <end position="48"/>
    </location>
</feature>
<evidence type="ECO:0000313" key="7">
    <source>
        <dbReference type="EMBL" id="KAL3671863.1"/>
    </source>
</evidence>
<comment type="caution">
    <text evidence="7">The sequence shown here is derived from an EMBL/GenBank/DDBJ whole genome shotgun (WGS) entry which is preliminary data.</text>
</comment>
<keyword evidence="1" id="KW-0479">Metal-binding</keyword>
<reference evidence="7 8" key="1">
    <citation type="submission" date="2024-09" db="EMBL/GenBank/DDBJ databases">
        <title>Genome sequencing and assembly of Phytophthora oleae, isolate VK10A, causative agent of rot of olive drupes.</title>
        <authorList>
            <person name="Conti Taguali S."/>
            <person name="Riolo M."/>
            <person name="La Spada F."/>
            <person name="Cacciola S.O."/>
            <person name="Dionisio G."/>
        </authorList>
    </citation>
    <scope>NUCLEOTIDE SEQUENCE [LARGE SCALE GENOMIC DNA]</scope>
    <source>
        <strain evidence="7 8">VK10A</strain>
    </source>
</reference>
<keyword evidence="2 4" id="KW-0863">Zinc-finger</keyword>
<dbReference type="GO" id="GO:0008270">
    <property type="term" value="F:zinc ion binding"/>
    <property type="evidence" value="ECO:0007669"/>
    <property type="project" value="UniProtKB-KW"/>
</dbReference>
<dbReference type="PROSITE" id="PS50089">
    <property type="entry name" value="ZF_RING_2"/>
    <property type="match status" value="1"/>
</dbReference>
<gene>
    <name evidence="7" type="ORF">V7S43_002531</name>
</gene>
<evidence type="ECO:0000256" key="2">
    <source>
        <dbReference type="ARBA" id="ARBA00022771"/>
    </source>
</evidence>
<dbReference type="InterPro" id="IPR013083">
    <property type="entry name" value="Znf_RING/FYVE/PHD"/>
</dbReference>